<dbReference type="AlphaFoldDB" id="A0AAV8ZNF3"/>
<dbReference type="Proteomes" id="UP001162156">
    <property type="component" value="Unassembled WGS sequence"/>
</dbReference>
<dbReference type="PANTHER" id="PTHR22930">
    <property type="match status" value="1"/>
</dbReference>
<evidence type="ECO:0000313" key="2">
    <source>
        <dbReference type="Proteomes" id="UP001162156"/>
    </source>
</evidence>
<dbReference type="PANTHER" id="PTHR22930:SF85">
    <property type="entry name" value="GH03217P-RELATED"/>
    <property type="match status" value="1"/>
</dbReference>
<proteinExistence type="predicted"/>
<dbReference type="EMBL" id="JANEYF010001009">
    <property type="protein sequence ID" value="KAJ8966429.1"/>
    <property type="molecule type" value="Genomic_DNA"/>
</dbReference>
<accession>A0AAV8ZNF3</accession>
<gene>
    <name evidence="1" type="ORF">NQ314_003527</name>
</gene>
<keyword evidence="2" id="KW-1185">Reference proteome</keyword>
<organism evidence="1 2">
    <name type="scientific">Rhamnusium bicolor</name>
    <dbReference type="NCBI Taxonomy" id="1586634"/>
    <lineage>
        <taxon>Eukaryota</taxon>
        <taxon>Metazoa</taxon>
        <taxon>Ecdysozoa</taxon>
        <taxon>Arthropoda</taxon>
        <taxon>Hexapoda</taxon>
        <taxon>Insecta</taxon>
        <taxon>Pterygota</taxon>
        <taxon>Neoptera</taxon>
        <taxon>Endopterygota</taxon>
        <taxon>Coleoptera</taxon>
        <taxon>Polyphaga</taxon>
        <taxon>Cucujiformia</taxon>
        <taxon>Chrysomeloidea</taxon>
        <taxon>Cerambycidae</taxon>
        <taxon>Lepturinae</taxon>
        <taxon>Rhagiini</taxon>
        <taxon>Rhamnusium</taxon>
    </lineage>
</organism>
<reference evidence="1" key="1">
    <citation type="journal article" date="2023" name="Insect Mol. Biol.">
        <title>Genome sequencing provides insights into the evolution of gene families encoding plant cell wall-degrading enzymes in longhorned beetles.</title>
        <authorList>
            <person name="Shin N.R."/>
            <person name="Okamura Y."/>
            <person name="Kirsch R."/>
            <person name="Pauchet Y."/>
        </authorList>
    </citation>
    <scope>NUCLEOTIDE SEQUENCE</scope>
    <source>
        <strain evidence="1">RBIC_L_NR</strain>
    </source>
</reference>
<dbReference type="InterPro" id="IPR045249">
    <property type="entry name" value="HARBI1-like"/>
</dbReference>
<comment type="caution">
    <text evidence="1">The sequence shown here is derived from an EMBL/GenBank/DDBJ whole genome shotgun (WGS) entry which is preliminary data.</text>
</comment>
<name>A0AAV8ZNF3_9CUCU</name>
<evidence type="ECO:0008006" key="3">
    <source>
        <dbReference type="Google" id="ProtNLM"/>
    </source>
</evidence>
<sequence>MRSNDETDFQMAKKVVTAAQIYEQFKKQKPQIMCNQLLNELEIVDSYDEDEDDLFLIFRITNYHRIEFQQNFRISRNAFNYLIGRHASYVDECNTNNLKISLEKQLLAVVGLLATPESYRSVGERFDLAKSTLSMIYIRVVNFLNKIASSIIKFPSSEERLIISNYFEHKYKLKGIVGVIDGTYIPVKAPSGQNVAYTNRKGFTTVTLQGVSACVLHNICLDYKDDIEVNMYIEHGLEYARGNIVPEERDMEIAIAFAGSAERNRIAAELWRRRRETTTYL</sequence>
<protein>
    <recommendedName>
        <fullName evidence="3">Nuclease HARBI1</fullName>
    </recommendedName>
</protein>
<evidence type="ECO:0000313" key="1">
    <source>
        <dbReference type="EMBL" id="KAJ8966429.1"/>
    </source>
</evidence>